<dbReference type="PANTHER" id="PTHR22936:SF69">
    <property type="entry name" value="RHOMBOID-LIKE PROTEIN"/>
    <property type="match status" value="1"/>
</dbReference>
<feature type="transmembrane region" description="Helical" evidence="10">
    <location>
        <begin position="253"/>
        <end position="272"/>
    </location>
</feature>
<reference evidence="13" key="1">
    <citation type="journal article" date="2014" name="New Phytol.">
        <title>Differential evolution of members of the rhomboid gene family with conservative and divergent patterns.</title>
        <authorList>
            <person name="Li Q."/>
            <person name="Zhang N."/>
            <person name="Zhang L."/>
            <person name="Ma H."/>
        </authorList>
    </citation>
    <scope>NUCLEOTIDE SEQUENCE</scope>
</reference>
<dbReference type="InterPro" id="IPR035952">
    <property type="entry name" value="Rhomboid-like_sf"/>
</dbReference>
<keyword evidence="7 10" id="KW-0720">Serine protease</keyword>
<comment type="catalytic activity">
    <reaction evidence="1 10">
        <text>Cleaves type-1 transmembrane domains using a catalytic dyad composed of serine and histidine that are contributed by different transmembrane domains.</text>
        <dbReference type="EC" id="3.4.21.105"/>
    </reaction>
</comment>
<feature type="region of interest" description="Disordered" evidence="11">
    <location>
        <begin position="1"/>
        <end position="59"/>
    </location>
</feature>
<evidence type="ECO:0000256" key="9">
    <source>
        <dbReference type="ARBA" id="ARBA00023136"/>
    </source>
</evidence>
<dbReference type="GO" id="GO:0005737">
    <property type="term" value="C:cytoplasm"/>
    <property type="evidence" value="ECO:0007669"/>
    <property type="project" value="UniProtKB-ARBA"/>
</dbReference>
<dbReference type="GO" id="GO:0004252">
    <property type="term" value="F:serine-type endopeptidase activity"/>
    <property type="evidence" value="ECO:0007669"/>
    <property type="project" value="InterPro"/>
</dbReference>
<evidence type="ECO:0000256" key="7">
    <source>
        <dbReference type="ARBA" id="ARBA00022825"/>
    </source>
</evidence>
<evidence type="ECO:0000313" key="13">
    <source>
        <dbReference type="EMBL" id="AIY60718.1"/>
    </source>
</evidence>
<evidence type="ECO:0000256" key="8">
    <source>
        <dbReference type="ARBA" id="ARBA00022989"/>
    </source>
</evidence>
<feature type="domain" description="Peptidase S54 rhomboid" evidence="12">
    <location>
        <begin position="159"/>
        <end position="295"/>
    </location>
</feature>
<evidence type="ECO:0000256" key="1">
    <source>
        <dbReference type="ARBA" id="ARBA00000156"/>
    </source>
</evidence>
<keyword evidence="9 10" id="KW-0472">Membrane</keyword>
<accession>A0A0A7E6Q9</accession>
<evidence type="ECO:0000256" key="10">
    <source>
        <dbReference type="RuleBase" id="RU362115"/>
    </source>
</evidence>
<feature type="compositionally biased region" description="Basic residues" evidence="11">
    <location>
        <begin position="1"/>
        <end position="17"/>
    </location>
</feature>
<comment type="function">
    <text evidence="10">Serine protease involved in intramembrane proteolysis.</text>
</comment>
<keyword evidence="8 10" id="KW-1133">Transmembrane helix</keyword>
<feature type="transmembrane region" description="Helical" evidence="10">
    <location>
        <begin position="201"/>
        <end position="219"/>
    </location>
</feature>
<dbReference type="InterPro" id="IPR002610">
    <property type="entry name" value="Peptidase_S54_rhomboid-like"/>
</dbReference>
<protein>
    <recommendedName>
        <fullName evidence="10">RHOMBOID-like protein</fullName>
        <ecNumber evidence="10">3.4.21.105</ecNumber>
    </recommendedName>
</protein>
<feature type="transmembrane region" description="Helical" evidence="10">
    <location>
        <begin position="323"/>
        <end position="345"/>
    </location>
</feature>
<evidence type="ECO:0000256" key="3">
    <source>
        <dbReference type="ARBA" id="ARBA00009045"/>
    </source>
</evidence>
<dbReference type="EC" id="3.4.21.105" evidence="10"/>
<dbReference type="Gene3D" id="1.20.1540.10">
    <property type="entry name" value="Rhomboid-like"/>
    <property type="match status" value="1"/>
</dbReference>
<dbReference type="SUPFAM" id="SSF144091">
    <property type="entry name" value="Rhomboid-like"/>
    <property type="match status" value="1"/>
</dbReference>
<dbReference type="Pfam" id="PF01694">
    <property type="entry name" value="Rhomboid"/>
    <property type="match status" value="1"/>
</dbReference>
<evidence type="ECO:0000256" key="4">
    <source>
        <dbReference type="ARBA" id="ARBA00022670"/>
    </source>
</evidence>
<evidence type="ECO:0000256" key="11">
    <source>
        <dbReference type="SAM" id="MobiDB-lite"/>
    </source>
</evidence>
<dbReference type="GO" id="GO:0006508">
    <property type="term" value="P:proteolysis"/>
    <property type="evidence" value="ECO:0007669"/>
    <property type="project" value="UniProtKB-KW"/>
</dbReference>
<name>A0A0A7E6Q9_9LILI</name>
<feature type="transmembrane region" description="Helical" evidence="10">
    <location>
        <begin position="168"/>
        <end position="189"/>
    </location>
</feature>
<keyword evidence="5 10" id="KW-0812">Transmembrane</keyword>
<dbReference type="FunFam" id="1.20.1540.10:FF:000019">
    <property type="entry name" value="RHOMBOID-like protein"/>
    <property type="match status" value="1"/>
</dbReference>
<proteinExistence type="evidence at transcript level"/>
<sequence>SSSKPSKTRAPHRRTIKPRPLAYSLTDSPSESGEEEEEEERRRRMASADVEMGRKGRGYPGSVGGGGAGAFYYEAASEERAWKPWVVPAVVVANVAVFIVTMYVNNCPAHPNRLYGGCVAGFFHRFSFQPLRQNPLLGPSSDTLLKMGGLEWNKVVHGHQGWRLLTCIWLHAGVIHLLANMLSLIFIGIRLEQQFGFIRIGVIYLLSGFGGSVLSSLFVRNSISVGASGALFGLLGAMLSELITNWTIYSNKAAALFTLLFIILINLAVGILPHVDNFAHIGGFLVGFLLGFILLIRPQFSWMERQNLPSESWAKSKHMTYQYVLWVIALLLLIAGFAVGLVMLFRGVNANDHCHWCHYLSCVPTSKWKCDN</sequence>
<dbReference type="EMBL" id="KM823854">
    <property type="protein sequence ID" value="AIY60718.1"/>
    <property type="molecule type" value="mRNA"/>
</dbReference>
<dbReference type="PANTHER" id="PTHR22936">
    <property type="entry name" value="RHOMBOID-RELATED"/>
    <property type="match status" value="1"/>
</dbReference>
<evidence type="ECO:0000259" key="12">
    <source>
        <dbReference type="Pfam" id="PF01694"/>
    </source>
</evidence>
<feature type="transmembrane region" description="Helical" evidence="10">
    <location>
        <begin position="278"/>
        <end position="296"/>
    </location>
</feature>
<evidence type="ECO:0000256" key="5">
    <source>
        <dbReference type="ARBA" id="ARBA00022692"/>
    </source>
</evidence>
<dbReference type="InterPro" id="IPR022764">
    <property type="entry name" value="Peptidase_S54_rhomboid_dom"/>
</dbReference>
<keyword evidence="4 10" id="KW-0645">Protease</keyword>
<evidence type="ECO:0000256" key="6">
    <source>
        <dbReference type="ARBA" id="ARBA00022801"/>
    </source>
</evidence>
<dbReference type="GO" id="GO:0012505">
    <property type="term" value="C:endomembrane system"/>
    <property type="evidence" value="ECO:0007669"/>
    <property type="project" value="UniProtKB-ARBA"/>
</dbReference>
<feature type="transmembrane region" description="Helical" evidence="10">
    <location>
        <begin position="85"/>
        <end position="104"/>
    </location>
</feature>
<dbReference type="GO" id="GO:0016020">
    <property type="term" value="C:membrane"/>
    <property type="evidence" value="ECO:0007669"/>
    <property type="project" value="UniProtKB-SubCell"/>
</dbReference>
<comment type="subcellular location">
    <subcellularLocation>
        <location evidence="2 10">Membrane</location>
        <topology evidence="2 10">Multi-pass membrane protein</topology>
    </subcellularLocation>
</comment>
<organism evidence="13">
    <name type="scientific">Dioscorea oppositifolia</name>
    <dbReference type="NCBI Taxonomy" id="569628"/>
    <lineage>
        <taxon>Eukaryota</taxon>
        <taxon>Viridiplantae</taxon>
        <taxon>Streptophyta</taxon>
        <taxon>Embryophyta</taxon>
        <taxon>Tracheophyta</taxon>
        <taxon>Spermatophyta</taxon>
        <taxon>Magnoliopsida</taxon>
        <taxon>Liliopsida</taxon>
        <taxon>Dioscoreales</taxon>
        <taxon>Dioscoreaceae</taxon>
        <taxon>Dioscorea</taxon>
    </lineage>
</organism>
<comment type="similarity">
    <text evidence="3 10">Belongs to the peptidase S54 family.</text>
</comment>
<dbReference type="AlphaFoldDB" id="A0A0A7E6Q9"/>
<keyword evidence="6 10" id="KW-0378">Hydrolase</keyword>
<feature type="transmembrane region" description="Helical" evidence="10">
    <location>
        <begin position="225"/>
        <end position="246"/>
    </location>
</feature>
<evidence type="ECO:0000256" key="2">
    <source>
        <dbReference type="ARBA" id="ARBA00004141"/>
    </source>
</evidence>
<feature type="non-terminal residue" evidence="13">
    <location>
        <position position="1"/>
    </location>
</feature>